<dbReference type="EMBL" id="AP017928">
    <property type="protein sequence ID" value="BBA36288.1"/>
    <property type="molecule type" value="Genomic_DNA"/>
</dbReference>
<reference evidence="2 3" key="1">
    <citation type="submission" date="2016-12" db="EMBL/GenBank/DDBJ databases">
        <title>Genome sequencing of Methylocaldum marinum.</title>
        <authorList>
            <person name="Takeuchi M."/>
            <person name="Kamagata Y."/>
            <person name="Hiraoka S."/>
            <person name="Oshima K."/>
            <person name="Hattori M."/>
            <person name="Iwasaki W."/>
        </authorList>
    </citation>
    <scope>NUCLEOTIDE SEQUENCE [LARGE SCALE GENOMIC DNA]</scope>
    <source>
        <strain evidence="2 3">S8</strain>
    </source>
</reference>
<evidence type="ECO:0000313" key="3">
    <source>
        <dbReference type="Proteomes" id="UP000266313"/>
    </source>
</evidence>
<sequence length="48" mass="5344">MQIVDERKDLLRRRFDVGGTLDTEGVGSGRGIDENGGQQKNDYDGYDP</sequence>
<name>A0A250KX77_9GAMM</name>
<dbReference type="Proteomes" id="UP000266313">
    <property type="component" value="Chromosome"/>
</dbReference>
<feature type="region of interest" description="Disordered" evidence="1">
    <location>
        <begin position="15"/>
        <end position="48"/>
    </location>
</feature>
<keyword evidence="3" id="KW-1185">Reference proteome</keyword>
<accession>A0A250KX77</accession>
<organism evidence="2 3">
    <name type="scientific">Methylocaldum marinum</name>
    <dbReference type="NCBI Taxonomy" id="1432792"/>
    <lineage>
        <taxon>Bacteria</taxon>
        <taxon>Pseudomonadati</taxon>
        <taxon>Pseudomonadota</taxon>
        <taxon>Gammaproteobacteria</taxon>
        <taxon>Methylococcales</taxon>
        <taxon>Methylococcaceae</taxon>
        <taxon>Methylocaldum</taxon>
    </lineage>
</organism>
<evidence type="ECO:0000313" key="2">
    <source>
        <dbReference type="EMBL" id="BBA36288.1"/>
    </source>
</evidence>
<evidence type="ECO:0000256" key="1">
    <source>
        <dbReference type="SAM" id="MobiDB-lite"/>
    </source>
</evidence>
<protein>
    <submittedName>
        <fullName evidence="2">Uncharacterized protein</fullName>
    </submittedName>
</protein>
<dbReference type="AlphaFoldDB" id="A0A250KX77"/>
<dbReference type="KEGG" id="mmai:sS8_4358"/>
<gene>
    <name evidence="2" type="ORF">sS8_4358</name>
</gene>
<proteinExistence type="predicted"/>